<dbReference type="CDD" id="cd00531">
    <property type="entry name" value="NTF2_like"/>
    <property type="match status" value="1"/>
</dbReference>
<keyword evidence="3" id="KW-1185">Reference proteome</keyword>
<dbReference type="Pfam" id="PF12680">
    <property type="entry name" value="SnoaL_2"/>
    <property type="match status" value="1"/>
</dbReference>
<proteinExistence type="predicted"/>
<evidence type="ECO:0000313" key="2">
    <source>
        <dbReference type="EMBL" id="MDT0302780.1"/>
    </source>
</evidence>
<dbReference type="InterPro" id="IPR037401">
    <property type="entry name" value="SnoaL-like"/>
</dbReference>
<dbReference type="InterPro" id="IPR032710">
    <property type="entry name" value="NTF2-like_dom_sf"/>
</dbReference>
<gene>
    <name evidence="2" type="ORF">RM446_11720</name>
</gene>
<dbReference type="Gene3D" id="3.10.450.50">
    <property type="match status" value="1"/>
</dbReference>
<accession>A0ABU2KU02</accession>
<organism evidence="2 3">
    <name type="scientific">Streptomonospora wellingtoniae</name>
    <dbReference type="NCBI Taxonomy" id="3075544"/>
    <lineage>
        <taxon>Bacteria</taxon>
        <taxon>Bacillati</taxon>
        <taxon>Actinomycetota</taxon>
        <taxon>Actinomycetes</taxon>
        <taxon>Streptosporangiales</taxon>
        <taxon>Nocardiopsidaceae</taxon>
        <taxon>Streptomonospora</taxon>
    </lineage>
</organism>
<feature type="domain" description="SnoaL-like" evidence="1">
    <location>
        <begin position="12"/>
        <end position="120"/>
    </location>
</feature>
<dbReference type="Proteomes" id="UP001183226">
    <property type="component" value="Unassembled WGS sequence"/>
</dbReference>
<name>A0ABU2KU02_9ACTN</name>
<evidence type="ECO:0000313" key="3">
    <source>
        <dbReference type="Proteomes" id="UP001183226"/>
    </source>
</evidence>
<evidence type="ECO:0000259" key="1">
    <source>
        <dbReference type="Pfam" id="PF12680"/>
    </source>
</evidence>
<reference evidence="3" key="1">
    <citation type="submission" date="2023-07" db="EMBL/GenBank/DDBJ databases">
        <title>30 novel species of actinomycetes from the DSMZ collection.</title>
        <authorList>
            <person name="Nouioui I."/>
        </authorList>
    </citation>
    <scope>NUCLEOTIDE SEQUENCE [LARGE SCALE GENOMIC DNA]</scope>
    <source>
        <strain evidence="3">DSM 45055</strain>
    </source>
</reference>
<sequence length="144" mass="15749">MVTAHSPAAELARRSVRLLTANDFAAWVDLWADDGVLEFPFAPAGWPRRLEGRAAIADYMSGYGDHIEIQDIPRLEIHRTTDPATAVVEMHSTGRLVRTGAPFEADYIMVLAVAGGRIAHARDYWNPLMLSSDGGAADFLQGSR</sequence>
<comment type="caution">
    <text evidence="2">The sequence shown here is derived from an EMBL/GenBank/DDBJ whole genome shotgun (WGS) entry which is preliminary data.</text>
</comment>
<dbReference type="EMBL" id="JAVREK010000010">
    <property type="protein sequence ID" value="MDT0302780.1"/>
    <property type="molecule type" value="Genomic_DNA"/>
</dbReference>
<protein>
    <submittedName>
        <fullName evidence="2">Nuclear transport factor 2 family protein</fullName>
    </submittedName>
</protein>
<dbReference type="SUPFAM" id="SSF54427">
    <property type="entry name" value="NTF2-like"/>
    <property type="match status" value="1"/>
</dbReference>
<dbReference type="RefSeq" id="WP_311545257.1">
    <property type="nucleotide sequence ID" value="NZ_JAVREK010000010.1"/>
</dbReference>